<dbReference type="EMBL" id="ML220112">
    <property type="protein sequence ID" value="TGZ85403.1"/>
    <property type="molecule type" value="Genomic_DNA"/>
</dbReference>
<dbReference type="STRING" id="341454.A0A4S2N803"/>
<organism evidence="10 11">
    <name type="scientific">Ascodesmis nigricans</name>
    <dbReference type="NCBI Taxonomy" id="341454"/>
    <lineage>
        <taxon>Eukaryota</taxon>
        <taxon>Fungi</taxon>
        <taxon>Dikarya</taxon>
        <taxon>Ascomycota</taxon>
        <taxon>Pezizomycotina</taxon>
        <taxon>Pezizomycetes</taxon>
        <taxon>Pezizales</taxon>
        <taxon>Ascodesmidaceae</taxon>
        <taxon>Ascodesmis</taxon>
    </lineage>
</organism>
<protein>
    <recommendedName>
        <fullName evidence="3 8">Histidinol-phosphatase</fullName>
        <shortName evidence="8">HolPase</shortName>
        <ecNumber evidence="3 8">3.1.3.15</ecNumber>
    </recommendedName>
</protein>
<dbReference type="GO" id="GO:0000105">
    <property type="term" value="P:L-histidine biosynthetic process"/>
    <property type="evidence" value="ECO:0007669"/>
    <property type="project" value="UniProtKB-UniRule"/>
</dbReference>
<dbReference type="InterPro" id="IPR016195">
    <property type="entry name" value="Pol/histidinol_Pase-like"/>
</dbReference>
<dbReference type="InterPro" id="IPR004013">
    <property type="entry name" value="PHP_dom"/>
</dbReference>
<dbReference type="PANTHER" id="PTHR21039:SF0">
    <property type="entry name" value="HISTIDINOL-PHOSPHATASE"/>
    <property type="match status" value="1"/>
</dbReference>
<dbReference type="AlphaFoldDB" id="A0A4S2N803"/>
<evidence type="ECO:0000256" key="5">
    <source>
        <dbReference type="ARBA" id="ARBA00022801"/>
    </source>
</evidence>
<evidence type="ECO:0000259" key="9">
    <source>
        <dbReference type="Pfam" id="PF02811"/>
    </source>
</evidence>
<accession>A0A4S2N803</accession>
<feature type="domain" description="PHP" evidence="9">
    <location>
        <begin position="5"/>
        <end position="217"/>
    </location>
</feature>
<dbReference type="GO" id="GO:0005737">
    <property type="term" value="C:cytoplasm"/>
    <property type="evidence" value="ECO:0007669"/>
    <property type="project" value="TreeGrafter"/>
</dbReference>
<comment type="similarity">
    <text evidence="2 8">Belongs to the PHP hydrolase family. HisK subfamily.</text>
</comment>
<keyword evidence="6 8" id="KW-0368">Histidine biosynthesis</keyword>
<dbReference type="CDD" id="cd12110">
    <property type="entry name" value="PHP_HisPPase_Hisj_like"/>
    <property type="match status" value="1"/>
</dbReference>
<dbReference type="OrthoDB" id="5957391at2759"/>
<dbReference type="InParanoid" id="A0A4S2N803"/>
<dbReference type="EC" id="3.1.3.15" evidence="3 8"/>
<dbReference type="NCBIfam" id="TIGR01856">
    <property type="entry name" value="hisJ_fam"/>
    <property type="match status" value="1"/>
</dbReference>
<dbReference type="Proteomes" id="UP000298138">
    <property type="component" value="Unassembled WGS sequence"/>
</dbReference>
<evidence type="ECO:0000256" key="7">
    <source>
        <dbReference type="ARBA" id="ARBA00049158"/>
    </source>
</evidence>
<comment type="catalytic activity">
    <reaction evidence="7 8">
        <text>L-histidinol phosphate + H2O = L-histidinol + phosphate</text>
        <dbReference type="Rhea" id="RHEA:14465"/>
        <dbReference type="ChEBI" id="CHEBI:15377"/>
        <dbReference type="ChEBI" id="CHEBI:43474"/>
        <dbReference type="ChEBI" id="CHEBI:57699"/>
        <dbReference type="ChEBI" id="CHEBI:57980"/>
        <dbReference type="EC" id="3.1.3.15"/>
    </reaction>
</comment>
<dbReference type="UniPathway" id="UPA00031">
    <property type="reaction ID" value="UER00013"/>
</dbReference>
<evidence type="ECO:0000256" key="8">
    <source>
        <dbReference type="RuleBase" id="RU366003"/>
    </source>
</evidence>
<sequence>MPFSHHSHSGEFCMHASNTLEEMILTAIELGFRSYALTEHMPRDQPEDLYPEEVAAQQTPFDLYRTFASYHATATQLSAIYSPRISLPIAFEADYIRPSSLDLIASLRKQYRFDYIIGSVHHVHTIPIDFDLAMYQKAVHVCGGSEEKLFEDYFDAQYEMLIELKPAVVGHFDLIRLFSGWNKGKGLKACGDSVWGKAVRNLQTVVSYGGLLELNSAALRKMWTTPYPGWDVAEAFRDLGGRFCLSDDAHKIDQVGLNYYKALEYVKLLGIDRLYYLERLSAGGTGADVLDECAVRSITVEDLEKERFWKLLRERDEARAGSA</sequence>
<dbReference type="GO" id="GO:0004401">
    <property type="term" value="F:histidinol-phosphatase activity"/>
    <property type="evidence" value="ECO:0007669"/>
    <property type="project" value="UniProtKB-UniRule"/>
</dbReference>
<evidence type="ECO:0000256" key="2">
    <source>
        <dbReference type="ARBA" id="ARBA00009152"/>
    </source>
</evidence>
<reference evidence="10 11" key="1">
    <citation type="submission" date="2019-04" db="EMBL/GenBank/DDBJ databases">
        <title>Comparative genomics and transcriptomics to analyze fruiting body development in filamentous ascomycetes.</title>
        <authorList>
            <consortium name="DOE Joint Genome Institute"/>
            <person name="Lutkenhaus R."/>
            <person name="Traeger S."/>
            <person name="Breuer J."/>
            <person name="Kuo A."/>
            <person name="Lipzen A."/>
            <person name="Pangilinan J."/>
            <person name="Dilworth D."/>
            <person name="Sandor L."/>
            <person name="Poggeler S."/>
            <person name="Barry K."/>
            <person name="Grigoriev I.V."/>
            <person name="Nowrousian M."/>
        </authorList>
    </citation>
    <scope>NUCLEOTIDE SEQUENCE [LARGE SCALE GENOMIC DNA]</scope>
    <source>
        <strain evidence="10 11">CBS 389.68</strain>
    </source>
</reference>
<comment type="pathway">
    <text evidence="1 8">Amino-acid biosynthesis; L-histidine biosynthesis; L-histidine from 5-phospho-alpha-D-ribose 1-diphosphate: step 8/9.</text>
</comment>
<evidence type="ECO:0000256" key="3">
    <source>
        <dbReference type="ARBA" id="ARBA00013085"/>
    </source>
</evidence>
<name>A0A4S2N803_9PEZI</name>
<keyword evidence="11" id="KW-1185">Reference proteome</keyword>
<dbReference type="PANTHER" id="PTHR21039">
    <property type="entry name" value="HISTIDINOL PHOSPHATASE-RELATED"/>
    <property type="match status" value="1"/>
</dbReference>
<dbReference type="InterPro" id="IPR010140">
    <property type="entry name" value="Histidinol_P_phosphatase_HisJ"/>
</dbReference>
<evidence type="ECO:0000313" key="10">
    <source>
        <dbReference type="EMBL" id="TGZ85403.1"/>
    </source>
</evidence>
<evidence type="ECO:0000256" key="4">
    <source>
        <dbReference type="ARBA" id="ARBA00022605"/>
    </source>
</evidence>
<proteinExistence type="inferred from homology"/>
<evidence type="ECO:0000313" key="11">
    <source>
        <dbReference type="Proteomes" id="UP000298138"/>
    </source>
</evidence>
<dbReference type="FunCoup" id="A0A4S2N803">
    <property type="interactions" value="110"/>
</dbReference>
<dbReference type="Gene3D" id="3.20.20.140">
    <property type="entry name" value="Metal-dependent hydrolases"/>
    <property type="match status" value="1"/>
</dbReference>
<dbReference type="Pfam" id="PF02811">
    <property type="entry name" value="PHP"/>
    <property type="match status" value="1"/>
</dbReference>
<evidence type="ECO:0000256" key="6">
    <source>
        <dbReference type="ARBA" id="ARBA00023102"/>
    </source>
</evidence>
<dbReference type="SUPFAM" id="SSF89550">
    <property type="entry name" value="PHP domain-like"/>
    <property type="match status" value="1"/>
</dbReference>
<keyword evidence="4 8" id="KW-0028">Amino-acid biosynthesis</keyword>
<evidence type="ECO:0000256" key="1">
    <source>
        <dbReference type="ARBA" id="ARBA00004970"/>
    </source>
</evidence>
<gene>
    <name evidence="10" type="ORF">EX30DRAFT_301696</name>
</gene>
<keyword evidence="5 8" id="KW-0378">Hydrolase</keyword>